<dbReference type="GO" id="GO:0043565">
    <property type="term" value="F:sequence-specific DNA binding"/>
    <property type="evidence" value="ECO:0007669"/>
    <property type="project" value="InterPro"/>
</dbReference>
<sequence>MYGFTSGPPVQSIPAFLTKLKLLVDDEETNDLIYWDPVRLGLVNNFVQHGTSFHIRDGNRLAKELLPLYFKHNNLSSFIRQLNMYMEFSHPYFIRNKDILLSKIQRRTSNMFSPILGSRNQSFGVKVPYVQTNAGLNGSISVSPQRPITATDFLRLAETVRHLRCNQEALSQQISVLKSENQLLYRELSDLREHHDKQSQLIQTEGRSASVCIGQTKRKALPSITPSGSRFQNKELKLDLRKGFQIERNSVQPLQLVQTSDLLGPHKRPKFDLRNLSAKIGNTSSGANITDQISDIGSVVHILPSNLQLTPVNLGNDGKYVYSLTGSSQECDVDDNFMHPTNDEEFPVGLNIEEDGVTDVNNSILELNWPCSRSDTPYCLTDSPGLSDVIPSKLDGVTDESICDLLLNCDSQTEQVVGNNQSLPESTISKYTKEPIRKQHKIQNRPRCIVPFSESDPQFASTTLQDIDSLPWEKYQDSGFDFNLGECSIPLKKITSLDVEQNQTENSSGSSNGLIVGNEIIPVEPVNLNSCDDVIQFLRSEIPDKKLKSDEPLKTVATTEAQASTQSGAIDLTSSSSAPTTWKARLSANNRLTISASPKDPNRLFLMVSGQWMLSILRRQLFINTCTFLMMFVVVLEVSAPYSRTVLMFVLKILTLILVDSCFEFHVFLNCNNAALALSIPVFTSASDHPCSSMKFPRYVKVSTSSRVSP</sequence>
<dbReference type="GO" id="GO:0005634">
    <property type="term" value="C:nucleus"/>
    <property type="evidence" value="ECO:0007669"/>
    <property type="project" value="UniProtKB-SubCell"/>
</dbReference>
<organism evidence="6 7">
    <name type="scientific">Schistosoma margrebowiei</name>
    <dbReference type="NCBI Taxonomy" id="48269"/>
    <lineage>
        <taxon>Eukaryota</taxon>
        <taxon>Metazoa</taxon>
        <taxon>Spiralia</taxon>
        <taxon>Lophotrochozoa</taxon>
        <taxon>Platyhelminthes</taxon>
        <taxon>Trematoda</taxon>
        <taxon>Digenea</taxon>
        <taxon>Strigeidida</taxon>
        <taxon>Schistosomatoidea</taxon>
        <taxon>Schistosomatidae</taxon>
        <taxon>Schistosoma</taxon>
    </lineage>
</organism>
<dbReference type="STRING" id="48269.A0A183MRQ1"/>
<evidence type="ECO:0000313" key="7">
    <source>
        <dbReference type="Proteomes" id="UP000277204"/>
    </source>
</evidence>
<dbReference type="PANTHER" id="PTHR10015:SF427">
    <property type="entry name" value="HEAT SHOCK FACTOR PROTEIN"/>
    <property type="match status" value="1"/>
</dbReference>
<dbReference type="InterPro" id="IPR036388">
    <property type="entry name" value="WH-like_DNA-bd_sf"/>
</dbReference>
<evidence type="ECO:0000256" key="5">
    <source>
        <dbReference type="RuleBase" id="RU004020"/>
    </source>
</evidence>
<evidence type="ECO:0000256" key="4">
    <source>
        <dbReference type="ARBA" id="ARBA00023242"/>
    </source>
</evidence>
<accession>A0A183MRQ1</accession>
<keyword evidence="4" id="KW-0539">Nucleus</keyword>
<dbReference type="Pfam" id="PF00447">
    <property type="entry name" value="HSF_DNA-bind"/>
    <property type="match status" value="1"/>
</dbReference>
<protein>
    <submittedName>
        <fullName evidence="6">Uncharacterized protein</fullName>
    </submittedName>
</protein>
<dbReference type="Gene3D" id="1.10.10.10">
    <property type="entry name" value="Winged helix-like DNA-binding domain superfamily/Winged helix DNA-binding domain"/>
    <property type="match status" value="1"/>
</dbReference>
<dbReference type="InterPro" id="IPR000232">
    <property type="entry name" value="HSF_DNA-bd"/>
</dbReference>
<dbReference type="Proteomes" id="UP000277204">
    <property type="component" value="Unassembled WGS sequence"/>
</dbReference>
<dbReference type="SMART" id="SM00415">
    <property type="entry name" value="HSF"/>
    <property type="match status" value="1"/>
</dbReference>
<evidence type="ECO:0000256" key="1">
    <source>
        <dbReference type="ARBA" id="ARBA00004123"/>
    </source>
</evidence>
<gene>
    <name evidence="6" type="ORF">SMRZ_LOCUS18726</name>
</gene>
<proteinExistence type="inferred from homology"/>
<reference evidence="6 7" key="1">
    <citation type="submission" date="2018-11" db="EMBL/GenBank/DDBJ databases">
        <authorList>
            <consortium name="Pathogen Informatics"/>
        </authorList>
    </citation>
    <scope>NUCLEOTIDE SEQUENCE [LARGE SCALE GENOMIC DNA]</scope>
    <source>
        <strain evidence="6 7">Zambia</strain>
    </source>
</reference>
<dbReference type="EMBL" id="UZAI01017736">
    <property type="protein sequence ID" value="VDP28924.1"/>
    <property type="molecule type" value="Genomic_DNA"/>
</dbReference>
<keyword evidence="7" id="KW-1185">Reference proteome</keyword>
<comment type="subcellular location">
    <subcellularLocation>
        <location evidence="1">Nucleus</location>
    </subcellularLocation>
</comment>
<comment type="similarity">
    <text evidence="2 5">Belongs to the HSF family.</text>
</comment>
<dbReference type="AlphaFoldDB" id="A0A183MRQ1"/>
<dbReference type="GO" id="GO:0003700">
    <property type="term" value="F:DNA-binding transcription factor activity"/>
    <property type="evidence" value="ECO:0007669"/>
    <property type="project" value="InterPro"/>
</dbReference>
<keyword evidence="3" id="KW-0238">DNA-binding</keyword>
<dbReference type="PANTHER" id="PTHR10015">
    <property type="entry name" value="HEAT SHOCK TRANSCRIPTION FACTOR"/>
    <property type="match status" value="1"/>
</dbReference>
<dbReference type="InterPro" id="IPR036390">
    <property type="entry name" value="WH_DNA-bd_sf"/>
</dbReference>
<name>A0A183MRQ1_9TREM</name>
<evidence type="ECO:0000313" key="6">
    <source>
        <dbReference type="EMBL" id="VDP28924.1"/>
    </source>
</evidence>
<evidence type="ECO:0000256" key="2">
    <source>
        <dbReference type="ARBA" id="ARBA00006403"/>
    </source>
</evidence>
<evidence type="ECO:0000256" key="3">
    <source>
        <dbReference type="ARBA" id="ARBA00023125"/>
    </source>
</evidence>
<dbReference type="SUPFAM" id="SSF46785">
    <property type="entry name" value="Winged helix' DNA-binding domain"/>
    <property type="match status" value="1"/>
</dbReference>